<sequence length="345" mass="38350">MASLDYHQDKFTTLASIRTPRVMRRVGLLIAFVLVILPPIMIYVPWVQTAMGSGAVTAINPNDRMQEINALVPGRIQEWYVRDGSRVSVGDPIVRIVDNDPQLIERLQAERSQVIAQLTAAETALEIAQIDRRRTEELLAEGLAARRDLEQARIRIEELRSQVAAASAEVSRVDVRLSRQSMQIVRAPRDGVILRVNAGDAATMVSMGQVVATFVPDDVERAVELFVDGMDVSLIREGAPVRLQFEGWPVVQISGWPSKAVGTFGGRVVAIDASAQANGRFRVLVEQDPDDENEWPDRRYVRFGAKARGWVLLDEVSVGYEMWRRMNNFPPNFPVDGQAPVRGGG</sequence>
<dbReference type="Proteomes" id="UP000294980">
    <property type="component" value="Unassembled WGS sequence"/>
</dbReference>
<comment type="caution">
    <text evidence="3">The sequence shown here is derived from an EMBL/GenBank/DDBJ whole genome shotgun (WGS) entry which is preliminary data.</text>
</comment>
<feature type="coiled-coil region" evidence="1">
    <location>
        <begin position="104"/>
        <end position="176"/>
    </location>
</feature>
<gene>
    <name evidence="3" type="ORF">EV688_10814</name>
</gene>
<dbReference type="Gene3D" id="2.40.50.100">
    <property type="match status" value="1"/>
</dbReference>
<dbReference type="Gene3D" id="1.10.287.470">
    <property type="entry name" value="Helix hairpin bin"/>
    <property type="match status" value="1"/>
</dbReference>
<proteinExistence type="predicted"/>
<dbReference type="OrthoDB" id="9760528at2"/>
<keyword evidence="2" id="KW-0472">Membrane</keyword>
<dbReference type="SUPFAM" id="SSF111369">
    <property type="entry name" value="HlyD-like secretion proteins"/>
    <property type="match status" value="1"/>
</dbReference>
<dbReference type="AlphaFoldDB" id="A0A4R2KYT4"/>
<dbReference type="PANTHER" id="PTHR30386">
    <property type="entry name" value="MEMBRANE FUSION SUBUNIT OF EMRAB-TOLC MULTIDRUG EFFLUX PUMP"/>
    <property type="match status" value="1"/>
</dbReference>
<dbReference type="RefSeq" id="WP_117318096.1">
    <property type="nucleotide sequence ID" value="NZ_QQSW01000010.1"/>
</dbReference>
<name>A0A4R2KYT4_9GAMM</name>
<keyword evidence="1" id="KW-0175">Coiled coil</keyword>
<organism evidence="3 4">
    <name type="scientific">Chromatocurvus halotolerans</name>
    <dbReference type="NCBI Taxonomy" id="1132028"/>
    <lineage>
        <taxon>Bacteria</taxon>
        <taxon>Pseudomonadati</taxon>
        <taxon>Pseudomonadota</taxon>
        <taxon>Gammaproteobacteria</taxon>
        <taxon>Cellvibrionales</taxon>
        <taxon>Halieaceae</taxon>
        <taxon>Chromatocurvus</taxon>
    </lineage>
</organism>
<evidence type="ECO:0000256" key="2">
    <source>
        <dbReference type="SAM" id="Phobius"/>
    </source>
</evidence>
<keyword evidence="4" id="KW-1185">Reference proteome</keyword>
<dbReference type="EMBL" id="SLWX01000008">
    <property type="protein sequence ID" value="TCO75448.1"/>
    <property type="molecule type" value="Genomic_DNA"/>
</dbReference>
<keyword evidence="2" id="KW-1133">Transmembrane helix</keyword>
<feature type="transmembrane region" description="Helical" evidence="2">
    <location>
        <begin position="26"/>
        <end position="46"/>
    </location>
</feature>
<evidence type="ECO:0000256" key="1">
    <source>
        <dbReference type="SAM" id="Coils"/>
    </source>
</evidence>
<dbReference type="InterPro" id="IPR050739">
    <property type="entry name" value="MFP"/>
</dbReference>
<reference evidence="3 4" key="1">
    <citation type="submission" date="2019-03" db="EMBL/GenBank/DDBJ databases">
        <title>Genomic Encyclopedia of Type Strains, Phase IV (KMG-IV): sequencing the most valuable type-strain genomes for metagenomic binning, comparative biology and taxonomic classification.</title>
        <authorList>
            <person name="Goeker M."/>
        </authorList>
    </citation>
    <scope>NUCLEOTIDE SEQUENCE [LARGE SCALE GENOMIC DNA]</scope>
    <source>
        <strain evidence="3 4">DSM 23344</strain>
    </source>
</reference>
<protein>
    <submittedName>
        <fullName evidence="3">RND family efflux transporter MFP subunit</fullName>
    </submittedName>
</protein>
<dbReference type="PANTHER" id="PTHR30386:SF27">
    <property type="entry name" value="MEMBRANE FUSION PROTEIN (MFP) FAMILY PROTEIN"/>
    <property type="match status" value="1"/>
</dbReference>
<accession>A0A4R2KYT4</accession>
<evidence type="ECO:0000313" key="3">
    <source>
        <dbReference type="EMBL" id="TCO75448.1"/>
    </source>
</evidence>
<evidence type="ECO:0000313" key="4">
    <source>
        <dbReference type="Proteomes" id="UP000294980"/>
    </source>
</evidence>
<keyword evidence="2" id="KW-0812">Transmembrane</keyword>